<reference evidence="5 6" key="1">
    <citation type="submission" date="2020-01" db="EMBL/GenBank/DDBJ databases">
        <title>Identification and distribution of gene clusters putatively required for synthesis of sphingolipid metabolism inhibitors in phylogenetically diverse species of the filamentous fungus Fusarium.</title>
        <authorList>
            <person name="Kim H.-S."/>
            <person name="Busman M."/>
            <person name="Brown D.W."/>
            <person name="Divon H."/>
            <person name="Uhlig S."/>
            <person name="Proctor R.H."/>
        </authorList>
    </citation>
    <scope>NUCLEOTIDE SEQUENCE [LARGE SCALE GENOMIC DNA]</scope>
    <source>
        <strain evidence="5 6">NRRL 20459</strain>
    </source>
</reference>
<dbReference type="SUPFAM" id="SSF48576">
    <property type="entry name" value="Terpenoid synthases"/>
    <property type="match status" value="1"/>
</dbReference>
<gene>
    <name evidence="5" type="ORF">FALBO_3165</name>
</gene>
<comment type="caution">
    <text evidence="5">The sequence shown here is derived from an EMBL/GenBank/DDBJ whole genome shotgun (WGS) entry which is preliminary data.</text>
</comment>
<proteinExistence type="inferred from homology"/>
<name>A0A8H4PG79_9HYPO</name>
<dbReference type="Gene3D" id="1.10.600.10">
    <property type="entry name" value="Farnesyl Diphosphate Synthase"/>
    <property type="match status" value="1"/>
</dbReference>
<dbReference type="PANTHER" id="PTHR35201:SF4">
    <property type="entry name" value="BETA-PINACENE SYNTHASE-RELATED"/>
    <property type="match status" value="1"/>
</dbReference>
<dbReference type="GO" id="GO:0046872">
    <property type="term" value="F:metal ion binding"/>
    <property type="evidence" value="ECO:0007669"/>
    <property type="project" value="UniProtKB-KW"/>
</dbReference>
<protein>
    <recommendedName>
        <fullName evidence="4">Terpene synthase</fullName>
        <ecNumber evidence="4">4.2.3.-</ecNumber>
    </recommendedName>
</protein>
<evidence type="ECO:0000256" key="2">
    <source>
        <dbReference type="ARBA" id="ARBA00006333"/>
    </source>
</evidence>
<dbReference type="GO" id="GO:0010333">
    <property type="term" value="F:terpene synthase activity"/>
    <property type="evidence" value="ECO:0007669"/>
    <property type="project" value="InterPro"/>
</dbReference>
<sequence length="342" mass="38077">MKAARRLSQTAIVAALRGQTLRIPNLKLLLKSWPPAQLHRHHAQLTPIVDGAIDRMAATYPLIARRKGDDFASLAALWYPQASKPRIETLALYTTWLMCWDDAVDANEGDLAADFARAERWRSQTLDMIPDALKVDEKGRELSEDGGDPINSVFRQFGSRYCEAAPGDQRRRLHDEIQSFILSCATEQKLRLDRQIPEFDSYINLRIATVGGNMLCSLVPYATQEALPATPASAVYADHMWLQVSILLGLLNDMLSLKKELRTDCALNAVTTMMEPGTELDTVVARLVNMMKLAIQDFDDAGEKLLETAGSDQELRGVVTRYIDGCRAVVTGTLEFTYDSSS</sequence>
<dbReference type="InterPro" id="IPR034686">
    <property type="entry name" value="Terpene_cyclase-like_2"/>
</dbReference>
<comment type="similarity">
    <text evidence="2 4">Belongs to the terpene synthase family.</text>
</comment>
<dbReference type="PANTHER" id="PTHR35201">
    <property type="entry name" value="TERPENE SYNTHASE"/>
    <property type="match status" value="1"/>
</dbReference>
<evidence type="ECO:0000313" key="6">
    <source>
        <dbReference type="Proteomes" id="UP000554235"/>
    </source>
</evidence>
<comment type="cofactor">
    <cofactor evidence="1 4">
        <name>Mg(2+)</name>
        <dbReference type="ChEBI" id="CHEBI:18420"/>
    </cofactor>
</comment>
<evidence type="ECO:0000256" key="1">
    <source>
        <dbReference type="ARBA" id="ARBA00001946"/>
    </source>
</evidence>
<evidence type="ECO:0000313" key="5">
    <source>
        <dbReference type="EMBL" id="KAF4469938.1"/>
    </source>
</evidence>
<keyword evidence="4" id="KW-0456">Lyase</keyword>
<accession>A0A8H4PG79</accession>
<organism evidence="5 6">
    <name type="scientific">Fusarium albosuccineum</name>
    <dbReference type="NCBI Taxonomy" id="1237068"/>
    <lineage>
        <taxon>Eukaryota</taxon>
        <taxon>Fungi</taxon>
        <taxon>Dikarya</taxon>
        <taxon>Ascomycota</taxon>
        <taxon>Pezizomycotina</taxon>
        <taxon>Sordariomycetes</taxon>
        <taxon>Hypocreomycetidae</taxon>
        <taxon>Hypocreales</taxon>
        <taxon>Nectriaceae</taxon>
        <taxon>Fusarium</taxon>
        <taxon>Fusarium decemcellulare species complex</taxon>
    </lineage>
</organism>
<dbReference type="OrthoDB" id="2861623at2759"/>
<keyword evidence="6" id="KW-1185">Reference proteome</keyword>
<dbReference type="GO" id="GO:0008299">
    <property type="term" value="P:isoprenoid biosynthetic process"/>
    <property type="evidence" value="ECO:0007669"/>
    <property type="project" value="UniProtKB-ARBA"/>
</dbReference>
<dbReference type="EC" id="4.2.3.-" evidence="4"/>
<dbReference type="Pfam" id="PF19086">
    <property type="entry name" value="Terpene_syn_C_2"/>
    <property type="match status" value="1"/>
</dbReference>
<dbReference type="InterPro" id="IPR008949">
    <property type="entry name" value="Isoprenoid_synthase_dom_sf"/>
</dbReference>
<dbReference type="Proteomes" id="UP000554235">
    <property type="component" value="Unassembled WGS sequence"/>
</dbReference>
<keyword evidence="3 4" id="KW-0460">Magnesium</keyword>
<keyword evidence="4" id="KW-0479">Metal-binding</keyword>
<evidence type="ECO:0000256" key="3">
    <source>
        <dbReference type="ARBA" id="ARBA00022842"/>
    </source>
</evidence>
<evidence type="ECO:0000256" key="4">
    <source>
        <dbReference type="RuleBase" id="RU366034"/>
    </source>
</evidence>
<dbReference type="AlphaFoldDB" id="A0A8H4PG79"/>
<dbReference type="EMBL" id="JAADYS010000418">
    <property type="protein sequence ID" value="KAF4469938.1"/>
    <property type="molecule type" value="Genomic_DNA"/>
</dbReference>